<keyword evidence="2" id="KW-1133">Transmembrane helix</keyword>
<gene>
    <name evidence="3" type="ORF">F4562_005467</name>
</gene>
<accession>A0A7W9IKH3</accession>
<evidence type="ECO:0000313" key="4">
    <source>
        <dbReference type="Proteomes" id="UP000540685"/>
    </source>
</evidence>
<keyword evidence="2" id="KW-0472">Membrane</keyword>
<dbReference type="EMBL" id="JACHMP010000001">
    <property type="protein sequence ID" value="MBB5822405.1"/>
    <property type="molecule type" value="Genomic_DNA"/>
</dbReference>
<dbReference type="RefSeq" id="WP_184541626.1">
    <property type="nucleotide sequence ID" value="NZ_JACHMP010000001.1"/>
</dbReference>
<feature type="compositionally biased region" description="Gly residues" evidence="1">
    <location>
        <begin position="99"/>
        <end position="117"/>
    </location>
</feature>
<keyword evidence="2" id="KW-0812">Transmembrane</keyword>
<reference evidence="3 4" key="1">
    <citation type="submission" date="2020-08" db="EMBL/GenBank/DDBJ databases">
        <title>Sequencing the genomes of 1000 actinobacteria strains.</title>
        <authorList>
            <person name="Klenk H.-P."/>
        </authorList>
    </citation>
    <scope>NUCLEOTIDE SEQUENCE [LARGE SCALE GENOMIC DNA]</scope>
    <source>
        <strain evidence="3 4">DSM 46887</strain>
    </source>
</reference>
<comment type="caution">
    <text evidence="3">The sequence shown here is derived from an EMBL/GenBank/DDBJ whole genome shotgun (WGS) entry which is preliminary data.</text>
</comment>
<name>A0A7W9IKH3_9ACTN</name>
<feature type="region of interest" description="Disordered" evidence="1">
    <location>
        <begin position="1"/>
        <end position="24"/>
    </location>
</feature>
<sequence length="249" mass="25612">MKTGEGLARSGRRTRGRRRKKSRFRALDVSIGAAALVAGVLGGAMWLPGDDRPAGAPVRAAVSEAPALAAPPQPAAGDGSVVAADLDKRAGTPEAGTAAPGGAGATGSGTPSGNGSGGEEKDGEKSKKKNKKKKSKKDREAEASGRSRHTEEGAIAFFEDRKAMKRVKDIRLVGGYLRIYTDLPESADNSKQAIKLCEAGLDYLVDELGAPSPVVFVQGEFGENGNPVLANVLGPDDSDCRVTHPAPGG</sequence>
<keyword evidence="4" id="KW-1185">Reference proteome</keyword>
<protein>
    <submittedName>
        <fullName evidence="3">Uncharacterized protein</fullName>
    </submittedName>
</protein>
<dbReference type="AlphaFoldDB" id="A0A7W9IKH3"/>
<feature type="compositionally biased region" description="Basic and acidic residues" evidence="1">
    <location>
        <begin position="137"/>
        <end position="149"/>
    </location>
</feature>
<evidence type="ECO:0000313" key="3">
    <source>
        <dbReference type="EMBL" id="MBB5822405.1"/>
    </source>
</evidence>
<dbReference type="Proteomes" id="UP000540685">
    <property type="component" value="Unassembled WGS sequence"/>
</dbReference>
<feature type="compositionally biased region" description="Basic residues" evidence="1">
    <location>
        <begin position="10"/>
        <end position="24"/>
    </location>
</feature>
<feature type="region of interest" description="Disordered" evidence="1">
    <location>
        <begin position="68"/>
        <end position="149"/>
    </location>
</feature>
<evidence type="ECO:0000256" key="2">
    <source>
        <dbReference type="SAM" id="Phobius"/>
    </source>
</evidence>
<evidence type="ECO:0000256" key="1">
    <source>
        <dbReference type="SAM" id="MobiDB-lite"/>
    </source>
</evidence>
<organism evidence="3 4">
    <name type="scientific">Streptosporangium becharense</name>
    <dbReference type="NCBI Taxonomy" id="1816182"/>
    <lineage>
        <taxon>Bacteria</taxon>
        <taxon>Bacillati</taxon>
        <taxon>Actinomycetota</taxon>
        <taxon>Actinomycetes</taxon>
        <taxon>Streptosporangiales</taxon>
        <taxon>Streptosporangiaceae</taxon>
        <taxon>Streptosporangium</taxon>
    </lineage>
</organism>
<proteinExistence type="predicted"/>
<feature type="compositionally biased region" description="Basic residues" evidence="1">
    <location>
        <begin position="126"/>
        <end position="136"/>
    </location>
</feature>
<feature type="transmembrane region" description="Helical" evidence="2">
    <location>
        <begin position="26"/>
        <end position="47"/>
    </location>
</feature>